<protein>
    <submittedName>
        <fullName evidence="1">Uncharacterized protein</fullName>
    </submittedName>
</protein>
<accession>A0A2H4YER9</accession>
<proteinExistence type="predicted"/>
<organism evidence="1 2">
    <name type="scientific">Aeromonas phage Ah1</name>
    <dbReference type="NCBI Taxonomy" id="2053701"/>
    <lineage>
        <taxon>Viruses</taxon>
        <taxon>Duplodnaviria</taxon>
        <taxon>Heunggongvirae</taxon>
        <taxon>Uroviricota</taxon>
        <taxon>Caudoviricetes</taxon>
        <taxon>Pantevenvirales</taxon>
        <taxon>Straboviridae</taxon>
        <taxon>Cinqassovirus</taxon>
        <taxon>Cinqassovirus ah1</taxon>
    </lineage>
</organism>
<name>A0A2H4YER9_9CAUD</name>
<reference evidence="1 2" key="1">
    <citation type="submission" date="2017-10" db="EMBL/GenBank/DDBJ databases">
        <title>Antibacterial composition for extension of chilled fish shelf life and decreasing of risk of food-borne infections, bacteriophage strains for its preparation.</title>
        <authorList>
            <person name="Zulkarneev E.R."/>
            <person name="Aleshkin A.V."/>
            <person name="Rubalsky O.V."/>
            <person name="Kiseleva I.A."/>
            <person name="Rubalskii E.O."/>
            <person name="Lebedev S.N."/>
        </authorList>
    </citation>
    <scope>NUCLEOTIDE SEQUENCE [LARGE SCALE GENOMIC DNA]</scope>
</reference>
<evidence type="ECO:0000313" key="2">
    <source>
        <dbReference type="Proteomes" id="UP000240934"/>
    </source>
</evidence>
<sequence>MAYYLKHQVALPKVEYNYIRLIDMKPGESISIKDRSYVLLNIERTGTNVEPVYNLEASDERVSMRIVNGNALITRVNKVNFGITNESIEVGTMGWVKRGGFYAHKVRKVMNPGLITGRAIVEGDMIELYRNSGTRIEVLKMGGEPMIDPMTQEYILLKIISKDNSKDQVVFHSVKSEMDDCNLQRVAGDVVYVNNYMESIIPHRR</sequence>
<dbReference type="Proteomes" id="UP000240934">
    <property type="component" value="Segment"/>
</dbReference>
<dbReference type="EMBL" id="MG250483">
    <property type="protein sequence ID" value="AUE22669.1"/>
    <property type="molecule type" value="Genomic_DNA"/>
</dbReference>
<gene>
    <name evidence="1" type="ORF">Ah1_00128</name>
</gene>
<evidence type="ECO:0000313" key="1">
    <source>
        <dbReference type="EMBL" id="AUE22669.1"/>
    </source>
</evidence>
<keyword evidence="2" id="KW-1185">Reference proteome</keyword>